<dbReference type="CDD" id="cd00082">
    <property type="entry name" value="HisKA"/>
    <property type="match status" value="1"/>
</dbReference>
<evidence type="ECO:0000256" key="4">
    <source>
        <dbReference type="ARBA" id="ARBA00022679"/>
    </source>
</evidence>
<keyword evidence="3" id="KW-0597">Phosphoprotein</keyword>
<dbReference type="NCBIfam" id="TIGR00229">
    <property type="entry name" value="sensory_box"/>
    <property type="match status" value="1"/>
</dbReference>
<dbReference type="InterPro" id="IPR001610">
    <property type="entry name" value="PAC"/>
</dbReference>
<evidence type="ECO:0000256" key="3">
    <source>
        <dbReference type="ARBA" id="ARBA00022553"/>
    </source>
</evidence>
<dbReference type="InterPro" id="IPR005467">
    <property type="entry name" value="His_kinase_dom"/>
</dbReference>
<evidence type="ECO:0000256" key="8">
    <source>
        <dbReference type="ARBA" id="ARBA00023012"/>
    </source>
</evidence>
<comment type="catalytic activity">
    <reaction evidence="1">
        <text>ATP + protein L-histidine = ADP + protein N-phospho-L-histidine.</text>
        <dbReference type="EC" id="2.7.13.3"/>
    </reaction>
</comment>
<dbReference type="SUPFAM" id="SSF55785">
    <property type="entry name" value="PYP-like sensor domain (PAS domain)"/>
    <property type="match status" value="1"/>
</dbReference>
<feature type="domain" description="PAC" evidence="11">
    <location>
        <begin position="79"/>
        <end position="131"/>
    </location>
</feature>
<dbReference type="PANTHER" id="PTHR43065:SF10">
    <property type="entry name" value="PEROXIDE STRESS-ACTIVATED HISTIDINE KINASE MAK3"/>
    <property type="match status" value="1"/>
</dbReference>
<organism evidence="12 13">
    <name type="scientific">Camelliibacillus cellulosilyticus</name>
    <dbReference type="NCBI Taxonomy" id="2174486"/>
    <lineage>
        <taxon>Bacteria</taxon>
        <taxon>Bacillati</taxon>
        <taxon>Bacillota</taxon>
        <taxon>Bacilli</taxon>
        <taxon>Bacillales</taxon>
        <taxon>Sporolactobacillaceae</taxon>
        <taxon>Camelliibacillus</taxon>
    </lineage>
</organism>
<dbReference type="InterPro" id="IPR036890">
    <property type="entry name" value="HATPase_C_sf"/>
</dbReference>
<dbReference type="CDD" id="cd00130">
    <property type="entry name" value="PAS"/>
    <property type="match status" value="1"/>
</dbReference>
<gene>
    <name evidence="12" type="ORF">ACFO4N_12130</name>
</gene>
<feature type="domain" description="PAS" evidence="10">
    <location>
        <begin position="7"/>
        <end position="52"/>
    </location>
</feature>
<dbReference type="PRINTS" id="PR00344">
    <property type="entry name" value="BCTRLSENSOR"/>
</dbReference>
<keyword evidence="4" id="KW-0808">Transferase</keyword>
<dbReference type="Gene3D" id="3.30.565.10">
    <property type="entry name" value="Histidine kinase-like ATPase, C-terminal domain"/>
    <property type="match status" value="1"/>
</dbReference>
<keyword evidence="5" id="KW-0547">Nucleotide-binding</keyword>
<proteinExistence type="predicted"/>
<dbReference type="InterPro" id="IPR000014">
    <property type="entry name" value="PAS"/>
</dbReference>
<dbReference type="InterPro" id="IPR035965">
    <property type="entry name" value="PAS-like_dom_sf"/>
</dbReference>
<dbReference type="PROSITE" id="PS50113">
    <property type="entry name" value="PAC"/>
    <property type="match status" value="1"/>
</dbReference>
<dbReference type="InterPro" id="IPR004358">
    <property type="entry name" value="Sig_transdc_His_kin-like_C"/>
</dbReference>
<evidence type="ECO:0000256" key="1">
    <source>
        <dbReference type="ARBA" id="ARBA00000085"/>
    </source>
</evidence>
<name>A0ABV9GS37_9BACL</name>
<dbReference type="SMART" id="SM00388">
    <property type="entry name" value="HisKA"/>
    <property type="match status" value="1"/>
</dbReference>
<keyword evidence="6" id="KW-0418">Kinase</keyword>
<evidence type="ECO:0000259" key="11">
    <source>
        <dbReference type="PROSITE" id="PS50113"/>
    </source>
</evidence>
<sequence>MQLGFTHELVLKEVIRRSPIGMAVVDFEGYIGDVNPALCRLLKYKREALIGKDINGFIFTGDKDIDKVKALNAGDIEQYSKEKRMLTSSGETLYVIVHSALVRDKSGKPIGTVLQFQNITEQSQTNHMLMESEKLSLAGKLAAGIAHEVRNPLTAIKGFIYLLKNGANNNDVYLQIITDEINRMEAILNELLILGKPRQPNFKRTDVPAILNHVVTLLGSQGNIQNVTIQTYIKGNIPPILCDGDQIKQVMINLLKNAIEAMPTGGTARLEVECKGKQVIIRVIDQGGGIPEDQIRLLGQPFHTTKANGNGLGLSMCFQIVNRHKGKLSFSSTSVGTTVELRLPIQQSV</sequence>
<accession>A0ABV9GS37</accession>
<dbReference type="PROSITE" id="PS50109">
    <property type="entry name" value="HIS_KIN"/>
    <property type="match status" value="1"/>
</dbReference>
<evidence type="ECO:0000256" key="7">
    <source>
        <dbReference type="ARBA" id="ARBA00022840"/>
    </source>
</evidence>
<evidence type="ECO:0000256" key="5">
    <source>
        <dbReference type="ARBA" id="ARBA00022741"/>
    </source>
</evidence>
<dbReference type="InterPro" id="IPR000700">
    <property type="entry name" value="PAS-assoc_C"/>
</dbReference>
<dbReference type="Pfam" id="PF00512">
    <property type="entry name" value="HisKA"/>
    <property type="match status" value="1"/>
</dbReference>
<dbReference type="RefSeq" id="WP_376846553.1">
    <property type="nucleotide sequence ID" value="NZ_JBHSFW010000008.1"/>
</dbReference>
<feature type="domain" description="Histidine kinase" evidence="9">
    <location>
        <begin position="144"/>
        <end position="347"/>
    </location>
</feature>
<dbReference type="InterPro" id="IPR003661">
    <property type="entry name" value="HisK_dim/P_dom"/>
</dbReference>
<dbReference type="EC" id="2.7.13.3" evidence="2"/>
<evidence type="ECO:0000259" key="9">
    <source>
        <dbReference type="PROSITE" id="PS50109"/>
    </source>
</evidence>
<dbReference type="EMBL" id="JBHSFW010000008">
    <property type="protein sequence ID" value="MFC4619460.1"/>
    <property type="molecule type" value="Genomic_DNA"/>
</dbReference>
<evidence type="ECO:0000256" key="2">
    <source>
        <dbReference type="ARBA" id="ARBA00012438"/>
    </source>
</evidence>
<evidence type="ECO:0000256" key="6">
    <source>
        <dbReference type="ARBA" id="ARBA00022777"/>
    </source>
</evidence>
<dbReference type="Gene3D" id="1.10.287.130">
    <property type="match status" value="1"/>
</dbReference>
<protein>
    <recommendedName>
        <fullName evidence="2">histidine kinase</fullName>
        <ecNumber evidence="2">2.7.13.3</ecNumber>
    </recommendedName>
</protein>
<dbReference type="Gene3D" id="3.30.450.20">
    <property type="entry name" value="PAS domain"/>
    <property type="match status" value="1"/>
</dbReference>
<dbReference type="InterPro" id="IPR036097">
    <property type="entry name" value="HisK_dim/P_sf"/>
</dbReference>
<dbReference type="Proteomes" id="UP001596022">
    <property type="component" value="Unassembled WGS sequence"/>
</dbReference>
<dbReference type="SMART" id="SM00387">
    <property type="entry name" value="HATPase_c"/>
    <property type="match status" value="1"/>
</dbReference>
<dbReference type="SMART" id="SM00091">
    <property type="entry name" value="PAS"/>
    <property type="match status" value="1"/>
</dbReference>
<dbReference type="PANTHER" id="PTHR43065">
    <property type="entry name" value="SENSOR HISTIDINE KINASE"/>
    <property type="match status" value="1"/>
</dbReference>
<dbReference type="InterPro" id="IPR003594">
    <property type="entry name" value="HATPase_dom"/>
</dbReference>
<dbReference type="SMART" id="SM00086">
    <property type="entry name" value="PAC"/>
    <property type="match status" value="1"/>
</dbReference>
<dbReference type="Pfam" id="PF13426">
    <property type="entry name" value="PAS_9"/>
    <property type="match status" value="1"/>
</dbReference>
<evidence type="ECO:0000313" key="12">
    <source>
        <dbReference type="EMBL" id="MFC4619460.1"/>
    </source>
</evidence>
<keyword evidence="13" id="KW-1185">Reference proteome</keyword>
<dbReference type="GO" id="GO:0005524">
    <property type="term" value="F:ATP binding"/>
    <property type="evidence" value="ECO:0007669"/>
    <property type="project" value="UniProtKB-KW"/>
</dbReference>
<reference evidence="13" key="1">
    <citation type="journal article" date="2019" name="Int. J. Syst. Evol. Microbiol.">
        <title>The Global Catalogue of Microorganisms (GCM) 10K type strain sequencing project: providing services to taxonomists for standard genome sequencing and annotation.</title>
        <authorList>
            <consortium name="The Broad Institute Genomics Platform"/>
            <consortium name="The Broad Institute Genome Sequencing Center for Infectious Disease"/>
            <person name="Wu L."/>
            <person name="Ma J."/>
        </authorList>
    </citation>
    <scope>NUCLEOTIDE SEQUENCE [LARGE SCALE GENOMIC DNA]</scope>
    <source>
        <strain evidence="13">CGMCC 1.16306</strain>
    </source>
</reference>
<dbReference type="PROSITE" id="PS50112">
    <property type="entry name" value="PAS"/>
    <property type="match status" value="1"/>
</dbReference>
<dbReference type="SUPFAM" id="SSF55874">
    <property type="entry name" value="ATPase domain of HSP90 chaperone/DNA topoisomerase II/histidine kinase"/>
    <property type="match status" value="1"/>
</dbReference>
<evidence type="ECO:0000313" key="13">
    <source>
        <dbReference type="Proteomes" id="UP001596022"/>
    </source>
</evidence>
<keyword evidence="8" id="KW-0902">Two-component regulatory system</keyword>
<keyword evidence="7 12" id="KW-0067">ATP-binding</keyword>
<comment type="caution">
    <text evidence="12">The sequence shown here is derived from an EMBL/GenBank/DDBJ whole genome shotgun (WGS) entry which is preliminary data.</text>
</comment>
<dbReference type="CDD" id="cd00075">
    <property type="entry name" value="HATPase"/>
    <property type="match status" value="1"/>
</dbReference>
<evidence type="ECO:0000259" key="10">
    <source>
        <dbReference type="PROSITE" id="PS50112"/>
    </source>
</evidence>
<dbReference type="SUPFAM" id="SSF47384">
    <property type="entry name" value="Homodimeric domain of signal transducing histidine kinase"/>
    <property type="match status" value="1"/>
</dbReference>
<dbReference type="Pfam" id="PF02518">
    <property type="entry name" value="HATPase_c"/>
    <property type="match status" value="1"/>
</dbReference>